<feature type="compositionally biased region" description="Low complexity" evidence="3">
    <location>
        <begin position="27"/>
        <end position="41"/>
    </location>
</feature>
<sequence>MSQTSADPGDGGLRALLEDRAAAALRGLAGSTGSSGASGVSDRPGTVPPPQIAWGRGPSLPRDGRRTVPEAVLEQARSRPDAVAVEGPGGRLSFAETVRYARRVAAALTAVGTGPGSVVGVHLPRDEHLPATLLGVWLAEAAYVPLDPESPAERSRWIVEDAGAAAVVCGGDGADVLRGHVTVPLVDLRELFGRTEPPEQREQPDPSRTPLPSPEDLAYVLYTSGSTGRPKGVEVTHANVAALASATALQLGLSADDAVLAAASLTFDMSVPEIWPPLAVGGRCVVVDRACAADGFALADRIDSAGVTTMALTPTSLRMLLAAGWRGSPLMKARAGGEALDPDLARALLPLVAELWNEYGPTEATAYSVAHRVSAADVAAGATGVPIGRATAGEHVYVTGPDGGLVPPGVVGELVIGGAGVARGYRGRPDLTAAVFVNDPFVAGGRCYRTGDLARWTPEGLLEFVGRADDQVKIGGRRVELGEIEAALLAQPSVAHGAVVVRGGEDREQLVGYVVPPAADGADGADGWSEADAAAIEAGLRETLPSYMVPRVWVRLDAMPLMPSGKVDRAALPEPPAPTRADHSPPGTEAELFIAEVWQEVLAIAQVWRDDEFFVLGGDSLAAIRVVGRLTEALEYPFTVRTLFDHPVLADFAEQVERLLASDAGMSPADAPVTEPTR</sequence>
<evidence type="ECO:0000313" key="6">
    <source>
        <dbReference type="Proteomes" id="UP000282674"/>
    </source>
</evidence>
<dbReference type="InterPro" id="IPR010071">
    <property type="entry name" value="AA_adenyl_dom"/>
</dbReference>
<dbReference type="Pfam" id="PF13193">
    <property type="entry name" value="AMP-binding_C"/>
    <property type="match status" value="1"/>
</dbReference>
<dbReference type="PROSITE" id="PS00455">
    <property type="entry name" value="AMP_BINDING"/>
    <property type="match status" value="1"/>
</dbReference>
<evidence type="ECO:0000256" key="2">
    <source>
        <dbReference type="ARBA" id="ARBA00022553"/>
    </source>
</evidence>
<dbReference type="PROSITE" id="PS50075">
    <property type="entry name" value="CARRIER"/>
    <property type="match status" value="1"/>
</dbReference>
<dbReference type="GO" id="GO:0005737">
    <property type="term" value="C:cytoplasm"/>
    <property type="evidence" value="ECO:0007669"/>
    <property type="project" value="TreeGrafter"/>
</dbReference>
<accession>A0A3M2LPU4</accession>
<dbReference type="EMBL" id="RFFG01000067">
    <property type="protein sequence ID" value="RMI39459.1"/>
    <property type="molecule type" value="Genomic_DNA"/>
</dbReference>
<dbReference type="CDD" id="cd05930">
    <property type="entry name" value="A_NRPS"/>
    <property type="match status" value="1"/>
</dbReference>
<dbReference type="Pfam" id="PF00501">
    <property type="entry name" value="AMP-binding"/>
    <property type="match status" value="1"/>
</dbReference>
<dbReference type="PANTHER" id="PTHR45527:SF1">
    <property type="entry name" value="FATTY ACID SYNTHASE"/>
    <property type="match status" value="1"/>
</dbReference>
<evidence type="ECO:0000259" key="4">
    <source>
        <dbReference type="PROSITE" id="PS50075"/>
    </source>
</evidence>
<dbReference type="Proteomes" id="UP000282674">
    <property type="component" value="Unassembled WGS sequence"/>
</dbReference>
<reference evidence="5 6" key="1">
    <citation type="submission" date="2018-10" db="EMBL/GenBank/DDBJ databases">
        <title>Isolation from soil.</title>
        <authorList>
            <person name="Hu J."/>
        </authorList>
    </citation>
    <scope>NUCLEOTIDE SEQUENCE [LARGE SCALE GENOMIC DNA]</scope>
    <source>
        <strain evidence="5 6">NEAU-Ht49</strain>
    </source>
</reference>
<protein>
    <submittedName>
        <fullName evidence="5">Amino acid adenylation domain-containing protein</fullName>
    </submittedName>
</protein>
<dbReference type="SUPFAM" id="SSF56801">
    <property type="entry name" value="Acetyl-CoA synthetase-like"/>
    <property type="match status" value="1"/>
</dbReference>
<dbReference type="Gene3D" id="3.30.300.30">
    <property type="match status" value="1"/>
</dbReference>
<keyword evidence="2" id="KW-0597">Phosphoprotein</keyword>
<dbReference type="Pfam" id="PF00550">
    <property type="entry name" value="PP-binding"/>
    <property type="match status" value="1"/>
</dbReference>
<dbReference type="InterPro" id="IPR042099">
    <property type="entry name" value="ANL_N_sf"/>
</dbReference>
<dbReference type="InterPro" id="IPR020459">
    <property type="entry name" value="AMP-binding"/>
</dbReference>
<dbReference type="AlphaFoldDB" id="A0A3M2LPU4"/>
<comment type="caution">
    <text evidence="5">The sequence shown here is derived from an EMBL/GenBank/DDBJ whole genome shotgun (WGS) entry which is preliminary data.</text>
</comment>
<dbReference type="GO" id="GO:0031177">
    <property type="term" value="F:phosphopantetheine binding"/>
    <property type="evidence" value="ECO:0007669"/>
    <property type="project" value="InterPro"/>
</dbReference>
<dbReference type="SMART" id="SM00823">
    <property type="entry name" value="PKS_PP"/>
    <property type="match status" value="1"/>
</dbReference>
<evidence type="ECO:0000256" key="3">
    <source>
        <dbReference type="SAM" id="MobiDB-lite"/>
    </source>
</evidence>
<feature type="domain" description="Carrier" evidence="4">
    <location>
        <begin position="585"/>
        <end position="660"/>
    </location>
</feature>
<organism evidence="5 6">
    <name type="scientific">Actinomadura harenae</name>
    <dbReference type="NCBI Taxonomy" id="2483351"/>
    <lineage>
        <taxon>Bacteria</taxon>
        <taxon>Bacillati</taxon>
        <taxon>Actinomycetota</taxon>
        <taxon>Actinomycetes</taxon>
        <taxon>Streptosporangiales</taxon>
        <taxon>Thermomonosporaceae</taxon>
        <taxon>Actinomadura</taxon>
    </lineage>
</organism>
<dbReference type="GO" id="GO:0044550">
    <property type="term" value="P:secondary metabolite biosynthetic process"/>
    <property type="evidence" value="ECO:0007669"/>
    <property type="project" value="TreeGrafter"/>
</dbReference>
<dbReference type="PRINTS" id="PR00154">
    <property type="entry name" value="AMPBINDING"/>
</dbReference>
<feature type="region of interest" description="Disordered" evidence="3">
    <location>
        <begin position="192"/>
        <end position="214"/>
    </location>
</feature>
<dbReference type="InterPro" id="IPR009081">
    <property type="entry name" value="PP-bd_ACP"/>
</dbReference>
<dbReference type="RefSeq" id="WP_122197784.1">
    <property type="nucleotide sequence ID" value="NZ_JBHSKC010000002.1"/>
</dbReference>
<dbReference type="InterPro" id="IPR036736">
    <property type="entry name" value="ACP-like_sf"/>
</dbReference>
<dbReference type="GO" id="GO:0043041">
    <property type="term" value="P:amino acid activation for nonribosomal peptide biosynthetic process"/>
    <property type="evidence" value="ECO:0007669"/>
    <property type="project" value="TreeGrafter"/>
</dbReference>
<dbReference type="InterPro" id="IPR000873">
    <property type="entry name" value="AMP-dep_synth/lig_dom"/>
</dbReference>
<dbReference type="Gene3D" id="3.40.50.12780">
    <property type="entry name" value="N-terminal domain of ligase-like"/>
    <property type="match status" value="1"/>
</dbReference>
<dbReference type="Gene3D" id="1.10.1200.10">
    <property type="entry name" value="ACP-like"/>
    <property type="match status" value="1"/>
</dbReference>
<proteinExistence type="predicted"/>
<dbReference type="InterPro" id="IPR045851">
    <property type="entry name" value="AMP-bd_C_sf"/>
</dbReference>
<dbReference type="OrthoDB" id="2472181at2"/>
<dbReference type="InterPro" id="IPR025110">
    <property type="entry name" value="AMP-bd_C"/>
</dbReference>
<dbReference type="NCBIfam" id="TIGR01733">
    <property type="entry name" value="AA-adenyl-dom"/>
    <property type="match status" value="1"/>
</dbReference>
<dbReference type="PANTHER" id="PTHR45527">
    <property type="entry name" value="NONRIBOSOMAL PEPTIDE SYNTHETASE"/>
    <property type="match status" value="1"/>
</dbReference>
<evidence type="ECO:0000313" key="5">
    <source>
        <dbReference type="EMBL" id="RMI39459.1"/>
    </source>
</evidence>
<gene>
    <name evidence="5" type="ORF">EBO15_29775</name>
</gene>
<name>A0A3M2LPU4_9ACTN</name>
<dbReference type="SUPFAM" id="SSF47336">
    <property type="entry name" value="ACP-like"/>
    <property type="match status" value="1"/>
</dbReference>
<keyword evidence="6" id="KW-1185">Reference proteome</keyword>
<feature type="compositionally biased region" description="Basic and acidic residues" evidence="3">
    <location>
        <begin position="192"/>
        <end position="205"/>
    </location>
</feature>
<feature type="region of interest" description="Disordered" evidence="3">
    <location>
        <begin position="27"/>
        <end position="65"/>
    </location>
</feature>
<evidence type="ECO:0000256" key="1">
    <source>
        <dbReference type="ARBA" id="ARBA00022450"/>
    </source>
</evidence>
<keyword evidence="1" id="KW-0596">Phosphopantetheine</keyword>
<dbReference type="InterPro" id="IPR020845">
    <property type="entry name" value="AMP-binding_CS"/>
</dbReference>
<dbReference type="InterPro" id="IPR020806">
    <property type="entry name" value="PKS_PP-bd"/>
</dbReference>